<organism evidence="3 4">
    <name type="scientific">Neohortaea acidophila</name>
    <dbReference type="NCBI Taxonomy" id="245834"/>
    <lineage>
        <taxon>Eukaryota</taxon>
        <taxon>Fungi</taxon>
        <taxon>Dikarya</taxon>
        <taxon>Ascomycota</taxon>
        <taxon>Pezizomycotina</taxon>
        <taxon>Dothideomycetes</taxon>
        <taxon>Dothideomycetidae</taxon>
        <taxon>Mycosphaerellales</taxon>
        <taxon>Teratosphaeriaceae</taxon>
        <taxon>Neohortaea</taxon>
    </lineage>
</organism>
<evidence type="ECO:0000313" key="4">
    <source>
        <dbReference type="Proteomes" id="UP000799767"/>
    </source>
</evidence>
<feature type="region of interest" description="Disordered" evidence="1">
    <location>
        <begin position="648"/>
        <end position="675"/>
    </location>
</feature>
<dbReference type="Pfam" id="PF24681">
    <property type="entry name" value="Kelch_KLHDC2_KLHL20_DRC7"/>
    <property type="match status" value="1"/>
</dbReference>
<dbReference type="GeneID" id="54472308"/>
<sequence>MVKDTKKKKADKKARVATKQEKKATQKEKKQSKKGKDENDDSDAEDVDLDAILAAYQKQQEQFLKVTEIPSEPPTPRSSATLVASPSNSNELLLFGGEYYNGSLAVFFNDLYIYKLNLGEWRRVNSPNSPLPRSGHAMCQGGNAGGIYLFGGEFSSPKQGTFYHYNDFWRLEPSTREWTKIESKHGPPARSGHRMTYYKNYIVLFGGFQDTSQQTKYLQDVWLYDTQNFTWHCPAIPPAAQKPDARSSFSILPHESGAVLYGGYSRVKAATTTAKATKGGRAVSKITLKPVVHQDTWFLRITKPAPEAPSSTPPTARWERRKRPVNTPNPARAGATMAYHKGRGICFGGVHDVEQSEEGIDSEFFNQLFAYNIDRNRFFPLALRRPRTSAKKMVPVAERGKRGRGKADEEELLRNLSLIENKNANGLDGDSSETLDATVNEDPEERVEKIERPVIWEMPHPRFNAQLAVQDDTLYIFGGTFEKGDREFTFDEMWAIDLGKLDGVKEVFKRELEDWQGSEDEDSEEDDDDEGEDSEEENEDGTEPSTPATSVATEELPTALPDTQVEPETVESEPAAAPNQLPHPRPFESLRDFFARTTNDWQDVIIEARKYEQGAAELSVKELRKRAFDRAELQWWDDREEIQALEDEQEAAGISEVVSLDQRGGGDNVGGGRRR</sequence>
<dbReference type="RefSeq" id="XP_033588492.1">
    <property type="nucleotide sequence ID" value="XM_033731306.1"/>
</dbReference>
<keyword evidence="4" id="KW-1185">Reference proteome</keyword>
<dbReference type="EMBL" id="MU001637">
    <property type="protein sequence ID" value="KAF2481922.1"/>
    <property type="molecule type" value="Genomic_DNA"/>
</dbReference>
<feature type="region of interest" description="Disordered" evidence="1">
    <location>
        <begin position="304"/>
        <end position="334"/>
    </location>
</feature>
<evidence type="ECO:0000259" key="2">
    <source>
        <dbReference type="Pfam" id="PF13422"/>
    </source>
</evidence>
<feature type="region of interest" description="Disordered" evidence="1">
    <location>
        <begin position="423"/>
        <end position="446"/>
    </location>
</feature>
<reference evidence="3" key="1">
    <citation type="journal article" date="2020" name="Stud. Mycol.">
        <title>101 Dothideomycetes genomes: a test case for predicting lifestyles and emergence of pathogens.</title>
        <authorList>
            <person name="Haridas S."/>
            <person name="Albert R."/>
            <person name="Binder M."/>
            <person name="Bloem J."/>
            <person name="Labutti K."/>
            <person name="Salamov A."/>
            <person name="Andreopoulos B."/>
            <person name="Baker S."/>
            <person name="Barry K."/>
            <person name="Bills G."/>
            <person name="Bluhm B."/>
            <person name="Cannon C."/>
            <person name="Castanera R."/>
            <person name="Culley D."/>
            <person name="Daum C."/>
            <person name="Ezra D."/>
            <person name="Gonzalez J."/>
            <person name="Henrissat B."/>
            <person name="Kuo A."/>
            <person name="Liang C."/>
            <person name="Lipzen A."/>
            <person name="Lutzoni F."/>
            <person name="Magnuson J."/>
            <person name="Mondo S."/>
            <person name="Nolan M."/>
            <person name="Ohm R."/>
            <person name="Pangilinan J."/>
            <person name="Park H.-J."/>
            <person name="Ramirez L."/>
            <person name="Alfaro M."/>
            <person name="Sun H."/>
            <person name="Tritt A."/>
            <person name="Yoshinaga Y."/>
            <person name="Zwiers L.-H."/>
            <person name="Turgeon B."/>
            <person name="Goodwin S."/>
            <person name="Spatafora J."/>
            <person name="Crous P."/>
            <person name="Grigoriev I."/>
        </authorList>
    </citation>
    <scope>NUCLEOTIDE SEQUENCE</scope>
    <source>
        <strain evidence="3">CBS 113389</strain>
    </source>
</reference>
<evidence type="ECO:0000256" key="1">
    <source>
        <dbReference type="SAM" id="MobiDB-lite"/>
    </source>
</evidence>
<dbReference type="PANTHER" id="PTHR46063:SF1">
    <property type="entry name" value="KELCH DOMAIN-CONTAINING PROTEIN 4"/>
    <property type="match status" value="1"/>
</dbReference>
<dbReference type="InterPro" id="IPR052588">
    <property type="entry name" value="Kelch_domain_protein"/>
</dbReference>
<name>A0A6A6PPI0_9PEZI</name>
<dbReference type="Pfam" id="PF13422">
    <property type="entry name" value="DUF4110"/>
    <property type="match status" value="1"/>
</dbReference>
<accession>A0A6A6PPI0</accession>
<proteinExistence type="predicted"/>
<feature type="compositionally biased region" description="Basic and acidic residues" evidence="1">
    <location>
        <begin position="18"/>
        <end position="37"/>
    </location>
</feature>
<feature type="region of interest" description="Disordered" evidence="1">
    <location>
        <begin position="512"/>
        <end position="589"/>
    </location>
</feature>
<feature type="domain" description="DUF4110" evidence="2">
    <location>
        <begin position="579"/>
        <end position="664"/>
    </location>
</feature>
<dbReference type="InterPro" id="IPR025183">
    <property type="entry name" value="DUF4110"/>
</dbReference>
<dbReference type="InterPro" id="IPR015915">
    <property type="entry name" value="Kelch-typ_b-propeller"/>
</dbReference>
<dbReference type="SUPFAM" id="SSF117281">
    <property type="entry name" value="Kelch motif"/>
    <property type="match status" value="1"/>
</dbReference>
<feature type="region of interest" description="Disordered" evidence="1">
    <location>
        <begin position="1"/>
        <end position="49"/>
    </location>
</feature>
<dbReference type="PANTHER" id="PTHR46063">
    <property type="entry name" value="KELCH DOMAIN-CONTAINING PROTEIN"/>
    <property type="match status" value="1"/>
</dbReference>
<feature type="compositionally biased region" description="Low complexity" evidence="1">
    <location>
        <begin position="304"/>
        <end position="316"/>
    </location>
</feature>
<dbReference type="OrthoDB" id="4447at2759"/>
<dbReference type="Proteomes" id="UP000799767">
    <property type="component" value="Unassembled WGS sequence"/>
</dbReference>
<protein>
    <recommendedName>
        <fullName evidence="2">DUF4110 domain-containing protein</fullName>
    </recommendedName>
</protein>
<feature type="compositionally biased region" description="Gly residues" evidence="1">
    <location>
        <begin position="663"/>
        <end position="675"/>
    </location>
</feature>
<dbReference type="AlphaFoldDB" id="A0A6A6PPI0"/>
<evidence type="ECO:0000313" key="3">
    <source>
        <dbReference type="EMBL" id="KAF2481922.1"/>
    </source>
</evidence>
<dbReference type="Gene3D" id="2.120.10.80">
    <property type="entry name" value="Kelch-type beta propeller"/>
    <property type="match status" value="2"/>
</dbReference>
<gene>
    <name evidence="3" type="ORF">BDY17DRAFT_253008</name>
</gene>
<feature type="compositionally biased region" description="Acidic residues" evidence="1">
    <location>
        <begin position="38"/>
        <end position="49"/>
    </location>
</feature>
<feature type="compositionally biased region" description="Basic residues" evidence="1">
    <location>
        <begin position="1"/>
        <end position="16"/>
    </location>
</feature>
<feature type="compositionally biased region" description="Acidic residues" evidence="1">
    <location>
        <begin position="514"/>
        <end position="542"/>
    </location>
</feature>